<dbReference type="EMBL" id="AODF01000022">
    <property type="protein sequence ID" value="EUJ30648.1"/>
    <property type="molecule type" value="Genomic_DNA"/>
</dbReference>
<dbReference type="InterPro" id="IPR037185">
    <property type="entry name" value="EmrE-like"/>
</dbReference>
<evidence type="ECO:0000256" key="1">
    <source>
        <dbReference type="ARBA" id="ARBA00004127"/>
    </source>
</evidence>
<feature type="transmembrane region" description="Helical" evidence="3">
    <location>
        <begin position="94"/>
        <end position="115"/>
    </location>
</feature>
<feature type="transmembrane region" description="Helical" evidence="3">
    <location>
        <begin position="177"/>
        <end position="201"/>
    </location>
</feature>
<keyword evidence="3" id="KW-0472">Membrane</keyword>
<reference evidence="5 6" key="1">
    <citation type="journal article" date="2014" name="Int. J. Syst. Evol. Microbiol.">
        <title>Listeria floridensis sp. nov., Listeria aquatica sp. nov., Listeria cornellensis sp. nov., Listeria riparia sp. nov. and Listeria grandensis sp. nov., from agricultural and natural environments.</title>
        <authorList>
            <person name="den Bakker H.C."/>
            <person name="Warchocki S."/>
            <person name="Wright E.M."/>
            <person name="Allred A.F."/>
            <person name="Ahlstrom C."/>
            <person name="Manuel C.S."/>
            <person name="Stasiewicz M.J."/>
            <person name="Burrell A."/>
            <person name="Roof S."/>
            <person name="Strawn L."/>
            <person name="Fortes E.D."/>
            <person name="Nightingale K.K."/>
            <person name="Kephart D."/>
            <person name="Wiedmann M."/>
        </authorList>
    </citation>
    <scope>NUCLEOTIDE SEQUENCE [LARGE SCALE GENOMIC DNA]</scope>
    <source>
        <strain evidence="5 6">FSL S10-1187</strain>
    </source>
</reference>
<dbReference type="Proteomes" id="UP000019249">
    <property type="component" value="Unassembled WGS sequence"/>
</dbReference>
<feature type="transmembrane region" description="Helical" evidence="3">
    <location>
        <begin position="285"/>
        <end position="305"/>
    </location>
</feature>
<feature type="transmembrane region" description="Helical" evidence="3">
    <location>
        <begin position="122"/>
        <end position="141"/>
    </location>
</feature>
<evidence type="ECO:0000313" key="6">
    <source>
        <dbReference type="Proteomes" id="UP000019249"/>
    </source>
</evidence>
<feature type="transmembrane region" description="Helical" evidence="3">
    <location>
        <begin position="66"/>
        <end position="88"/>
    </location>
</feature>
<gene>
    <name evidence="5" type="ORF">MFLO_10298</name>
</gene>
<keyword evidence="3" id="KW-1133">Transmembrane helix</keyword>
<dbReference type="PANTHER" id="PTHR22911:SF79">
    <property type="entry name" value="MOBA-LIKE NTP TRANSFERASE DOMAIN-CONTAINING PROTEIN"/>
    <property type="match status" value="1"/>
</dbReference>
<dbReference type="RefSeq" id="WP_036097631.1">
    <property type="nucleotide sequence ID" value="NZ_AODF01000022.1"/>
</dbReference>
<keyword evidence="6" id="KW-1185">Reference proteome</keyword>
<feature type="domain" description="EamA" evidence="4">
    <location>
        <begin position="147"/>
        <end position="302"/>
    </location>
</feature>
<feature type="transmembrane region" description="Helical" evidence="3">
    <location>
        <begin position="37"/>
        <end position="54"/>
    </location>
</feature>
<accession>A0ABP3AYN4</accession>
<feature type="transmembrane region" description="Helical" evidence="3">
    <location>
        <begin position="257"/>
        <end position="279"/>
    </location>
</feature>
<comment type="subcellular location">
    <subcellularLocation>
        <location evidence="1">Endomembrane system</location>
        <topology evidence="1">Multi-pass membrane protein</topology>
    </subcellularLocation>
</comment>
<feature type="transmembrane region" description="Helical" evidence="3">
    <location>
        <begin position="147"/>
        <end position="165"/>
    </location>
</feature>
<evidence type="ECO:0000256" key="3">
    <source>
        <dbReference type="SAM" id="Phobius"/>
    </source>
</evidence>
<proteinExistence type="inferred from homology"/>
<sequence>MKKGYLYILLATFLFSTMEIAIKISGSTFNPVELNFLRFLIGGIILLPLALKRWRNEERRFTLKTFGFFALTGFFCIVVSMTFFQLAIGYTKASTVAILFSCNPVFVLILAAVFLREKLTRLVVLSLFVSLGGILIIMNPFSLSDPIGLTLALLAAVFFAVYSVISRYGTKKWRYGGIETTCFSFLIGAFELGFLMLLSHIPSIANFLSTSGFAVFSRIPFLSGVTLESMPMLLYLGVGVTGIGFASYFLAMEETSLTLASLVFFIKPALAPILALFILHEPITFETSAGILVILLGSLLTFISGREVPKIISKKEENPHFRS</sequence>
<comment type="similarity">
    <text evidence="2">Belongs to the EamA transporter family.</text>
</comment>
<name>A0ABP3AYN4_9LIST</name>
<evidence type="ECO:0000313" key="5">
    <source>
        <dbReference type="EMBL" id="EUJ30648.1"/>
    </source>
</evidence>
<dbReference type="Pfam" id="PF00892">
    <property type="entry name" value="EamA"/>
    <property type="match status" value="2"/>
</dbReference>
<evidence type="ECO:0000256" key="2">
    <source>
        <dbReference type="ARBA" id="ARBA00007362"/>
    </source>
</evidence>
<comment type="caution">
    <text evidence="5">The sequence shown here is derived from an EMBL/GenBank/DDBJ whole genome shotgun (WGS) entry which is preliminary data.</text>
</comment>
<dbReference type="PANTHER" id="PTHR22911">
    <property type="entry name" value="ACYL-MALONYL CONDENSING ENZYME-RELATED"/>
    <property type="match status" value="1"/>
</dbReference>
<organism evidence="5 6">
    <name type="scientific">Listeria floridensis FSL S10-1187</name>
    <dbReference type="NCBI Taxonomy" id="1265817"/>
    <lineage>
        <taxon>Bacteria</taxon>
        <taxon>Bacillati</taxon>
        <taxon>Bacillota</taxon>
        <taxon>Bacilli</taxon>
        <taxon>Bacillales</taxon>
        <taxon>Listeriaceae</taxon>
        <taxon>Listeria</taxon>
    </lineage>
</organism>
<feature type="transmembrane region" description="Helical" evidence="3">
    <location>
        <begin position="232"/>
        <end position="250"/>
    </location>
</feature>
<keyword evidence="3" id="KW-0812">Transmembrane</keyword>
<protein>
    <submittedName>
        <fullName evidence="5">Permease</fullName>
    </submittedName>
</protein>
<feature type="domain" description="EamA" evidence="4">
    <location>
        <begin position="3"/>
        <end position="138"/>
    </location>
</feature>
<dbReference type="SUPFAM" id="SSF103481">
    <property type="entry name" value="Multidrug resistance efflux transporter EmrE"/>
    <property type="match status" value="2"/>
</dbReference>
<dbReference type="InterPro" id="IPR000620">
    <property type="entry name" value="EamA_dom"/>
</dbReference>
<evidence type="ECO:0000259" key="4">
    <source>
        <dbReference type="Pfam" id="PF00892"/>
    </source>
</evidence>